<reference evidence="1 2" key="1">
    <citation type="submission" date="2019-11" db="EMBL/GenBank/DDBJ databases">
        <title>Spirosoma endbachense sp. nov., isolated from a natural salt meadow.</title>
        <authorList>
            <person name="Rojas J."/>
            <person name="Ambika Manirajan B."/>
            <person name="Ratering S."/>
            <person name="Suarez C."/>
            <person name="Geissler-Plaum R."/>
            <person name="Schnell S."/>
        </authorList>
    </citation>
    <scope>NUCLEOTIDE SEQUENCE [LARGE SCALE GENOMIC DNA]</scope>
    <source>
        <strain evidence="1 2">I-24</strain>
    </source>
</reference>
<organism evidence="1 2">
    <name type="scientific">Spirosoma endbachense</name>
    <dbReference type="NCBI Taxonomy" id="2666025"/>
    <lineage>
        <taxon>Bacteria</taxon>
        <taxon>Pseudomonadati</taxon>
        <taxon>Bacteroidota</taxon>
        <taxon>Cytophagia</taxon>
        <taxon>Cytophagales</taxon>
        <taxon>Cytophagaceae</taxon>
        <taxon>Spirosoma</taxon>
    </lineage>
</organism>
<sequence length="398" mass="45544">MQSSFWETYGTAFRQTYERAYQEVSEREKQKKKAHQQKDLHFLRANLSHFCPDVPAERHEAIYFRLLTNHWLSARSFRYVDFGSLAHMGINGDTDFLKPTDSPRPSRIFCTYHLGGYRAVLAMLLNAGYPLTLVIDNRTLRSQKEYIENISAQLNQYNQASASIDMLDAESPAIGRQMAGALHKGRSILIFLDGNTGVGGIYQRNNRQLRVSFLNKTIVSRSGIATLAHATRTPIIPIISYYKTVDGVEIPYYDCLPAIAPKAVQAEVFVRETTQQLYDLLAGYVRRYVDQWESWFYFHKFLDFDALTATSSDDEPVADAPVTAFRFNEERYSLFKIEQTGYLFDRQTYQAFPLTDDAFDWLHQLEQSSDSTSAEGDSASDGAFIDHWWSQGVLQSAE</sequence>
<accession>A0A6P1VXU1</accession>
<keyword evidence="2" id="KW-1185">Reference proteome</keyword>
<protein>
    <recommendedName>
        <fullName evidence="3">Lipid A biosynthesis acyltransferase</fullName>
    </recommendedName>
</protein>
<gene>
    <name evidence="1" type="ORF">GJR95_14885</name>
</gene>
<dbReference type="EMBL" id="CP045997">
    <property type="protein sequence ID" value="QHV96216.1"/>
    <property type="molecule type" value="Genomic_DNA"/>
</dbReference>
<dbReference type="KEGG" id="senf:GJR95_14885"/>
<proteinExistence type="predicted"/>
<evidence type="ECO:0008006" key="3">
    <source>
        <dbReference type="Google" id="ProtNLM"/>
    </source>
</evidence>
<dbReference type="RefSeq" id="WP_162386625.1">
    <property type="nucleotide sequence ID" value="NZ_CP045997.1"/>
</dbReference>
<evidence type="ECO:0000313" key="2">
    <source>
        <dbReference type="Proteomes" id="UP000464577"/>
    </source>
</evidence>
<dbReference type="Proteomes" id="UP000464577">
    <property type="component" value="Chromosome"/>
</dbReference>
<name>A0A6P1VXU1_9BACT</name>
<dbReference type="AlphaFoldDB" id="A0A6P1VXU1"/>
<evidence type="ECO:0000313" key="1">
    <source>
        <dbReference type="EMBL" id="QHV96216.1"/>
    </source>
</evidence>